<dbReference type="Proteomes" id="UP000266841">
    <property type="component" value="Unassembled WGS sequence"/>
</dbReference>
<proteinExistence type="predicted"/>
<dbReference type="eggNOG" id="KOG0750">
    <property type="taxonomic scope" value="Eukaryota"/>
</dbReference>
<evidence type="ECO:0000256" key="3">
    <source>
        <dbReference type="ARBA" id="ARBA00023136"/>
    </source>
</evidence>
<dbReference type="OrthoDB" id="409947at2759"/>
<dbReference type="Pfam" id="PF00153">
    <property type="entry name" value="Mito_carr"/>
    <property type="match status" value="2"/>
</dbReference>
<dbReference type="GO" id="GO:0005739">
    <property type="term" value="C:mitochondrion"/>
    <property type="evidence" value="ECO:0007669"/>
    <property type="project" value="TreeGrafter"/>
</dbReference>
<dbReference type="AlphaFoldDB" id="K0SL88"/>
<dbReference type="PANTHER" id="PTHR46974:SF1">
    <property type="entry name" value="MITOCHONDRIAL GTP_GDP CARRIER PROTEIN 1"/>
    <property type="match status" value="1"/>
</dbReference>
<dbReference type="InterPro" id="IPR023395">
    <property type="entry name" value="MCP_dom_sf"/>
</dbReference>
<feature type="region of interest" description="Disordered" evidence="4">
    <location>
        <begin position="1"/>
        <end position="20"/>
    </location>
</feature>
<dbReference type="EMBL" id="AGNL01015543">
    <property type="protein sequence ID" value="EJK65719.1"/>
    <property type="molecule type" value="Genomic_DNA"/>
</dbReference>
<reference evidence="5 6" key="1">
    <citation type="journal article" date="2012" name="Genome Biol.">
        <title>Genome and low-iron response of an oceanic diatom adapted to chronic iron limitation.</title>
        <authorList>
            <person name="Lommer M."/>
            <person name="Specht M."/>
            <person name="Roy A.S."/>
            <person name="Kraemer L."/>
            <person name="Andreson R."/>
            <person name="Gutowska M.A."/>
            <person name="Wolf J."/>
            <person name="Bergner S.V."/>
            <person name="Schilhabel M.B."/>
            <person name="Klostermeier U.C."/>
            <person name="Beiko R.G."/>
            <person name="Rosenstiel P."/>
            <person name="Hippler M."/>
            <person name="Laroche J."/>
        </authorList>
    </citation>
    <scope>NUCLEOTIDE SEQUENCE [LARGE SCALE GENOMIC DNA]</scope>
    <source>
        <strain evidence="5 6">CCMP1005</strain>
    </source>
</reference>
<dbReference type="GO" id="GO:0001409">
    <property type="term" value="F:guanine nucleotide transmembrane transporter activity"/>
    <property type="evidence" value="ECO:0007669"/>
    <property type="project" value="TreeGrafter"/>
</dbReference>
<dbReference type="GO" id="GO:0016020">
    <property type="term" value="C:membrane"/>
    <property type="evidence" value="ECO:0007669"/>
    <property type="project" value="UniProtKB-SubCell"/>
</dbReference>
<accession>K0SL88</accession>
<dbReference type="PANTHER" id="PTHR46974">
    <property type="entry name" value="MITOCHONDRIAL GTP/GDP CARRIER PROTEIN 1"/>
    <property type="match status" value="1"/>
</dbReference>
<gene>
    <name evidence="5" type="ORF">THAOC_13397</name>
</gene>
<evidence type="ECO:0000256" key="4">
    <source>
        <dbReference type="SAM" id="MobiDB-lite"/>
    </source>
</evidence>
<keyword evidence="6" id="KW-1185">Reference proteome</keyword>
<comment type="caution">
    <text evidence="5">The sequence shown here is derived from an EMBL/GenBank/DDBJ whole genome shotgun (WGS) entry which is preliminary data.</text>
</comment>
<protein>
    <recommendedName>
        <fullName evidence="7">Mitochondrial carrier protein</fullName>
    </recommendedName>
</protein>
<keyword evidence="3" id="KW-0472">Membrane</keyword>
<sequence length="347" mass="36688">MTTMSSDDDKPIGTSAIAGSPKSSARIIGSAVAGVSELALFHPVDTVAKRLMATEAQLITISSPSQTFVNLNGAIFRSAALEGPLSKVTSLFPGVGFGAAYKILQRIYKFGGQPVVLDRMTRLYGAEFDERFGHKTGRTLLSATSGSLIGIGEVALLPLDAMKVKAQTAPEQIKGRGVVDIFRSEGLALYRGAGLTAMRNAPGSFALFGGNTAAKTFMGVGEAGQRATWTQDAVASCVGATASITVAQPLGKSDIYEVIASIVERSSDRTPSRCDKDPRSSEAFRRECPRLCSPETGASIFKRLIQNEGVGALFKGLTPKLLVVGPKLVFSFTIAQHMIGYFEQALK</sequence>
<evidence type="ECO:0008006" key="7">
    <source>
        <dbReference type="Google" id="ProtNLM"/>
    </source>
</evidence>
<dbReference type="SUPFAM" id="SSF103506">
    <property type="entry name" value="Mitochondrial carrier"/>
    <property type="match status" value="1"/>
</dbReference>
<comment type="subcellular location">
    <subcellularLocation>
        <location evidence="1">Membrane</location>
        <topology evidence="1">Multi-pass membrane protein</topology>
    </subcellularLocation>
</comment>
<keyword evidence="2" id="KW-0812">Transmembrane</keyword>
<name>K0SL88_THAOC</name>
<dbReference type="InterPro" id="IPR018108">
    <property type="entry name" value="MCP_transmembrane"/>
</dbReference>
<dbReference type="OMA" id="GQPWFSD"/>
<dbReference type="InterPro" id="IPR053042">
    <property type="entry name" value="Mito_GTP/GDP_Carrier"/>
</dbReference>
<evidence type="ECO:0000313" key="5">
    <source>
        <dbReference type="EMBL" id="EJK65719.1"/>
    </source>
</evidence>
<dbReference type="Gene3D" id="1.50.40.10">
    <property type="entry name" value="Mitochondrial carrier domain"/>
    <property type="match status" value="1"/>
</dbReference>
<evidence type="ECO:0000256" key="1">
    <source>
        <dbReference type="ARBA" id="ARBA00004141"/>
    </source>
</evidence>
<evidence type="ECO:0000313" key="6">
    <source>
        <dbReference type="Proteomes" id="UP000266841"/>
    </source>
</evidence>
<evidence type="ECO:0000256" key="2">
    <source>
        <dbReference type="ARBA" id="ARBA00022692"/>
    </source>
</evidence>
<organism evidence="5 6">
    <name type="scientific">Thalassiosira oceanica</name>
    <name type="common">Marine diatom</name>
    <dbReference type="NCBI Taxonomy" id="159749"/>
    <lineage>
        <taxon>Eukaryota</taxon>
        <taxon>Sar</taxon>
        <taxon>Stramenopiles</taxon>
        <taxon>Ochrophyta</taxon>
        <taxon>Bacillariophyta</taxon>
        <taxon>Coscinodiscophyceae</taxon>
        <taxon>Thalassiosirophycidae</taxon>
        <taxon>Thalassiosirales</taxon>
        <taxon>Thalassiosiraceae</taxon>
        <taxon>Thalassiosira</taxon>
    </lineage>
</organism>